<dbReference type="Proteomes" id="UP000321413">
    <property type="component" value="Unassembled WGS sequence"/>
</dbReference>
<protein>
    <submittedName>
        <fullName evidence="1">Uncharacterized protein</fullName>
    </submittedName>
</protein>
<comment type="caution">
    <text evidence="1">The sequence shown here is derived from an EMBL/GenBank/DDBJ whole genome shotgun (WGS) entry which is preliminary data.</text>
</comment>
<reference evidence="1 2" key="1">
    <citation type="submission" date="2019-08" db="EMBL/GenBank/DDBJ databases">
        <title>Massilia golmudensis sp. nov., isolated from sand in the Qinghai-Tibetan Plateau.</title>
        <authorList>
            <person name="Zhang B."/>
        </authorList>
    </citation>
    <scope>NUCLEOTIDE SEQUENCE [LARGE SCALE GENOMIC DNA]</scope>
    <source>
        <strain evidence="1 2">GEM5</strain>
    </source>
</reference>
<evidence type="ECO:0000313" key="2">
    <source>
        <dbReference type="Proteomes" id="UP000321413"/>
    </source>
</evidence>
<sequence length="152" mass="16692">MNAIGIRVSPRAVTYVIYDGAAREIVSVDAIGVPKALTAPEALKYVRNTILDVIREYDVEKAGIRITESNAQRPSHERIQLEGVIQEAFASSTVSDYYCGQISAISARLGIPRTDFKKYISNEMDFNAVANWDTHGQEEKEAILTAIGAMNA</sequence>
<keyword evidence="2" id="KW-1185">Reference proteome</keyword>
<accession>A0A5C7FVV2</accession>
<gene>
    <name evidence="1" type="ORF">FVD38_13285</name>
</gene>
<dbReference type="EMBL" id="VPFD01000013">
    <property type="protein sequence ID" value="TXF99470.1"/>
    <property type="molecule type" value="Genomic_DNA"/>
</dbReference>
<evidence type="ECO:0000313" key="1">
    <source>
        <dbReference type="EMBL" id="TXF99470.1"/>
    </source>
</evidence>
<dbReference type="AlphaFoldDB" id="A0A5C7FVV2"/>
<name>A0A5C7FVV2_9BURK</name>
<proteinExistence type="predicted"/>
<organism evidence="1 2">
    <name type="scientific">Massilia arenae</name>
    <dbReference type="NCBI Taxonomy" id="2603288"/>
    <lineage>
        <taxon>Bacteria</taxon>
        <taxon>Pseudomonadati</taxon>
        <taxon>Pseudomonadota</taxon>
        <taxon>Betaproteobacteria</taxon>
        <taxon>Burkholderiales</taxon>
        <taxon>Oxalobacteraceae</taxon>
        <taxon>Telluria group</taxon>
        <taxon>Massilia</taxon>
    </lineage>
</organism>
<dbReference type="RefSeq" id="WP_147935242.1">
    <property type="nucleotide sequence ID" value="NZ_VPFD01000013.1"/>
</dbReference>